<feature type="region of interest" description="Disordered" evidence="7">
    <location>
        <begin position="527"/>
        <end position="549"/>
    </location>
</feature>
<comment type="caution">
    <text evidence="9">The sequence shown here is derived from an EMBL/GenBank/DDBJ whole genome shotgun (WGS) entry which is preliminary data.</text>
</comment>
<evidence type="ECO:0000256" key="8">
    <source>
        <dbReference type="SAM" id="Phobius"/>
    </source>
</evidence>
<reference evidence="9 10" key="1">
    <citation type="submission" date="2019-03" db="EMBL/GenBank/DDBJ databases">
        <title>Sequencing 23 genomes of Wallemia ichthyophaga.</title>
        <authorList>
            <person name="Gostincar C."/>
        </authorList>
    </citation>
    <scope>NUCLEOTIDE SEQUENCE [LARGE SCALE GENOMIC DNA]</scope>
    <source>
        <strain evidence="9 10">EXF-5753</strain>
    </source>
</reference>
<dbReference type="InterPro" id="IPR011701">
    <property type="entry name" value="MFS"/>
</dbReference>
<accession>A0A4T0FK99</accession>
<keyword evidence="3" id="KW-0813">Transport</keyword>
<organism evidence="9 10">
    <name type="scientific">Wallemia hederae</name>
    <dbReference type="NCBI Taxonomy" id="1540922"/>
    <lineage>
        <taxon>Eukaryota</taxon>
        <taxon>Fungi</taxon>
        <taxon>Dikarya</taxon>
        <taxon>Basidiomycota</taxon>
        <taxon>Wallemiomycotina</taxon>
        <taxon>Wallemiomycetes</taxon>
        <taxon>Wallemiales</taxon>
        <taxon>Wallemiaceae</taxon>
        <taxon>Wallemia</taxon>
    </lineage>
</organism>
<proteinExistence type="inferred from homology"/>
<feature type="transmembrane region" description="Helical" evidence="8">
    <location>
        <begin position="178"/>
        <end position="196"/>
    </location>
</feature>
<dbReference type="AlphaFoldDB" id="A0A4T0FK99"/>
<name>A0A4T0FK99_9BASI</name>
<comment type="similarity">
    <text evidence="2">Belongs to the major facilitator superfamily.</text>
</comment>
<feature type="transmembrane region" description="Helical" evidence="8">
    <location>
        <begin position="111"/>
        <end position="135"/>
    </location>
</feature>
<dbReference type="EMBL" id="SPNW01000035">
    <property type="protein sequence ID" value="TIA88669.1"/>
    <property type="molecule type" value="Genomic_DNA"/>
</dbReference>
<evidence type="ECO:0000256" key="3">
    <source>
        <dbReference type="ARBA" id="ARBA00022448"/>
    </source>
</evidence>
<keyword evidence="6 8" id="KW-0472">Membrane</keyword>
<evidence type="ECO:0000256" key="7">
    <source>
        <dbReference type="SAM" id="MobiDB-lite"/>
    </source>
</evidence>
<feature type="transmembrane region" description="Helical" evidence="8">
    <location>
        <begin position="147"/>
        <end position="171"/>
    </location>
</feature>
<keyword evidence="4 8" id="KW-0812">Transmembrane</keyword>
<dbReference type="PANTHER" id="PTHR23514:SF3">
    <property type="entry name" value="BYPASS OF STOP CODON PROTEIN 6"/>
    <property type="match status" value="1"/>
</dbReference>
<evidence type="ECO:0000313" key="9">
    <source>
        <dbReference type="EMBL" id="TIA88669.1"/>
    </source>
</evidence>
<dbReference type="SUPFAM" id="SSF103473">
    <property type="entry name" value="MFS general substrate transporter"/>
    <property type="match status" value="1"/>
</dbReference>
<dbReference type="Proteomes" id="UP000310189">
    <property type="component" value="Unassembled WGS sequence"/>
</dbReference>
<feature type="transmembrane region" description="Helical" evidence="8">
    <location>
        <begin position="438"/>
        <end position="457"/>
    </location>
</feature>
<evidence type="ECO:0000256" key="2">
    <source>
        <dbReference type="ARBA" id="ARBA00008335"/>
    </source>
</evidence>
<feature type="transmembrane region" description="Helical" evidence="8">
    <location>
        <begin position="264"/>
        <end position="284"/>
    </location>
</feature>
<evidence type="ECO:0000313" key="10">
    <source>
        <dbReference type="Proteomes" id="UP000310189"/>
    </source>
</evidence>
<feature type="transmembrane region" description="Helical" evidence="8">
    <location>
        <begin position="469"/>
        <end position="489"/>
    </location>
</feature>
<evidence type="ECO:0000256" key="4">
    <source>
        <dbReference type="ARBA" id="ARBA00022692"/>
    </source>
</evidence>
<feature type="compositionally biased region" description="Polar residues" evidence="7">
    <location>
        <begin position="539"/>
        <end position="549"/>
    </location>
</feature>
<feature type="transmembrane region" description="Helical" evidence="8">
    <location>
        <begin position="304"/>
        <end position="327"/>
    </location>
</feature>
<dbReference type="OrthoDB" id="413079at2759"/>
<dbReference type="Pfam" id="PF07690">
    <property type="entry name" value="MFS_1"/>
    <property type="match status" value="1"/>
</dbReference>
<feature type="transmembrane region" description="Helical" evidence="8">
    <location>
        <begin position="403"/>
        <end position="426"/>
    </location>
</feature>
<feature type="transmembrane region" description="Helical" evidence="8">
    <location>
        <begin position="347"/>
        <end position="367"/>
    </location>
</feature>
<dbReference type="PANTHER" id="PTHR23514">
    <property type="entry name" value="BYPASS OF STOP CODON PROTEIN 6"/>
    <property type="match status" value="1"/>
</dbReference>
<evidence type="ECO:0000256" key="6">
    <source>
        <dbReference type="ARBA" id="ARBA00023136"/>
    </source>
</evidence>
<dbReference type="Gene3D" id="1.20.1250.20">
    <property type="entry name" value="MFS general substrate transporter like domains"/>
    <property type="match status" value="2"/>
</dbReference>
<gene>
    <name evidence="9" type="ORF">E3P99_02463</name>
</gene>
<dbReference type="InterPro" id="IPR051788">
    <property type="entry name" value="MFS_Transporter"/>
</dbReference>
<keyword evidence="5 8" id="KW-1133">Transmembrane helix</keyword>
<dbReference type="GO" id="GO:0016020">
    <property type="term" value="C:membrane"/>
    <property type="evidence" value="ECO:0007669"/>
    <property type="project" value="TreeGrafter"/>
</dbReference>
<protein>
    <recommendedName>
        <fullName evidence="11">Major facilitator superfamily (MFS) profile domain-containing protein</fullName>
    </recommendedName>
</protein>
<comment type="subcellular location">
    <subcellularLocation>
        <location evidence="1">Endomembrane system</location>
        <topology evidence="1">Multi-pass membrane protein</topology>
    </subcellularLocation>
</comment>
<feature type="transmembrane region" description="Helical" evidence="8">
    <location>
        <begin position="379"/>
        <end position="397"/>
    </location>
</feature>
<dbReference type="InterPro" id="IPR036259">
    <property type="entry name" value="MFS_trans_sf"/>
</dbReference>
<evidence type="ECO:0000256" key="1">
    <source>
        <dbReference type="ARBA" id="ARBA00004127"/>
    </source>
</evidence>
<evidence type="ECO:0008006" key="11">
    <source>
        <dbReference type="Google" id="ProtNLM"/>
    </source>
</evidence>
<feature type="transmembrane region" description="Helical" evidence="8">
    <location>
        <begin position="202"/>
        <end position="226"/>
    </location>
</feature>
<evidence type="ECO:0000256" key="5">
    <source>
        <dbReference type="ARBA" id="ARBA00022989"/>
    </source>
</evidence>
<sequence>MNSVEHANADKVENGETDKDAEAANQFNLSTDIAQPIQIQLNSADAHDSRNSSESSTHTHVDNDIRFSKDYISPTTTVVGDTLESHGNALLNNDTNPYYFPDKPYRFQRKWLLVAMTSLTFASIGINDSAVGALMPQMERYYNKSESIMSFSFLANSGGYLISTSTSSYLIHHLPLRYVLMIASSTYCGGSLIGTFRPPFAAMMVSFILTGFGGGLLDTAATSVIVHFEDGPLLTLTYSFFSIGSLASPFMVGGLRNADQPWELYFWFPFALAAFLFVLQWFVYRSYKAPIEHDALHVSATRKLKLIMTDSTIITSIVLAFCVFAMQDSWSQWASKYMQDTKSLNDGIPQIALGTFWAGVTVSRWVLSKLIVWIGETRSAVGCCVLFMITLAGIWVLNKDNVGGAIGINIVLGIVDGPFIPIVISTSSQSLPHYLKQPAVSAMVCGGLLGSSFIPLALGQAVNTFTTDIVPGVIIVGTAISVLLFGALYTTKYLRLARYLDEKPSIAGWIRRGANKDLNKYAKELQKAQNPPQLLAQARHSSQTLKDQP</sequence>
<dbReference type="GO" id="GO:0022857">
    <property type="term" value="F:transmembrane transporter activity"/>
    <property type="evidence" value="ECO:0007669"/>
    <property type="project" value="InterPro"/>
</dbReference>
<keyword evidence="10" id="KW-1185">Reference proteome</keyword>
<feature type="transmembrane region" description="Helical" evidence="8">
    <location>
        <begin position="233"/>
        <end position="252"/>
    </location>
</feature>
<dbReference type="GO" id="GO:0012505">
    <property type="term" value="C:endomembrane system"/>
    <property type="evidence" value="ECO:0007669"/>
    <property type="project" value="UniProtKB-SubCell"/>
</dbReference>